<feature type="region of interest" description="Disordered" evidence="1">
    <location>
        <begin position="1"/>
        <end position="32"/>
    </location>
</feature>
<protein>
    <submittedName>
        <fullName evidence="2">Uncharacterized protein</fullName>
    </submittedName>
</protein>
<name>A0A9W4E3P2_9ACTN</name>
<feature type="region of interest" description="Disordered" evidence="1">
    <location>
        <begin position="122"/>
        <end position="201"/>
    </location>
</feature>
<evidence type="ECO:0000313" key="2">
    <source>
        <dbReference type="EMBL" id="CAG7605432.1"/>
    </source>
</evidence>
<proteinExistence type="predicted"/>
<evidence type="ECO:0000256" key="1">
    <source>
        <dbReference type="SAM" id="MobiDB-lite"/>
    </source>
</evidence>
<sequence length="201" mass="19770">MPGGGPAGRTDRVHARHAPVGRLDELPRPPGPGLLDLPPLPGCGHVPGGALGPYACGLPGGPPPPPHRPHPLAGVHLPHHVGSQDPSAGGSGVTAPCGALLACGCIVAGRAVPRAPDGCPLPAEPAPSGGTPAWEGERFQGRGELRDQPTTGEGPGTGDGLPSGAWGTRKASSWSGGKARPARSYCGNGAASTRSSRTAAS</sequence>
<keyword evidence="3" id="KW-1185">Reference proteome</keyword>
<organism evidence="2 3">
    <name type="scientific">Actinacidiphila bryophytorum</name>
    <dbReference type="NCBI Taxonomy" id="1436133"/>
    <lineage>
        <taxon>Bacteria</taxon>
        <taxon>Bacillati</taxon>
        <taxon>Actinomycetota</taxon>
        <taxon>Actinomycetes</taxon>
        <taxon>Kitasatosporales</taxon>
        <taxon>Streptomycetaceae</taxon>
        <taxon>Actinacidiphila</taxon>
    </lineage>
</organism>
<dbReference type="AlphaFoldDB" id="A0A9W4E3P2"/>
<feature type="compositionally biased region" description="Low complexity" evidence="1">
    <location>
        <begin position="190"/>
        <end position="201"/>
    </location>
</feature>
<evidence type="ECO:0000313" key="3">
    <source>
        <dbReference type="Proteomes" id="UP001153328"/>
    </source>
</evidence>
<comment type="caution">
    <text evidence="2">The sequence shown here is derived from an EMBL/GenBank/DDBJ whole genome shotgun (WGS) entry which is preliminary data.</text>
</comment>
<accession>A0A9W4E3P2</accession>
<feature type="compositionally biased region" description="Basic and acidic residues" evidence="1">
    <location>
        <begin position="135"/>
        <end position="147"/>
    </location>
</feature>
<dbReference type="Proteomes" id="UP001153328">
    <property type="component" value="Unassembled WGS sequence"/>
</dbReference>
<dbReference type="EMBL" id="CAJVAX010000001">
    <property type="protein sequence ID" value="CAG7605432.1"/>
    <property type="molecule type" value="Genomic_DNA"/>
</dbReference>
<reference evidence="2" key="1">
    <citation type="submission" date="2021-06" db="EMBL/GenBank/DDBJ databases">
        <authorList>
            <person name="Arsene-Ploetze F."/>
        </authorList>
    </citation>
    <scope>NUCLEOTIDE SEQUENCE</scope>
    <source>
        <strain evidence="2">SBRY1</strain>
    </source>
</reference>
<gene>
    <name evidence="2" type="ORF">SBRY_10821</name>
</gene>